<feature type="transmembrane region" description="Helical" evidence="8">
    <location>
        <begin position="312"/>
        <end position="332"/>
    </location>
</feature>
<dbReference type="Proteomes" id="UP001165289">
    <property type="component" value="Unassembled WGS sequence"/>
</dbReference>
<feature type="transmembrane region" description="Helical" evidence="8">
    <location>
        <begin position="602"/>
        <end position="626"/>
    </location>
</feature>
<evidence type="ECO:0000256" key="9">
    <source>
        <dbReference type="SAM" id="SignalP"/>
    </source>
</evidence>
<evidence type="ECO:0000256" key="4">
    <source>
        <dbReference type="ARBA" id="ARBA00022729"/>
    </source>
</evidence>
<dbReference type="AlphaFoldDB" id="A0AAV7KIB8"/>
<evidence type="ECO:0000256" key="2">
    <source>
        <dbReference type="ARBA" id="ARBA00006618"/>
    </source>
</evidence>
<evidence type="ECO:0000313" key="10">
    <source>
        <dbReference type="EMBL" id="KAI6660963.1"/>
    </source>
</evidence>
<dbReference type="GO" id="GO:0005764">
    <property type="term" value="C:lysosome"/>
    <property type="evidence" value="ECO:0007669"/>
    <property type="project" value="TreeGrafter"/>
</dbReference>
<feature type="transmembrane region" description="Helical" evidence="8">
    <location>
        <begin position="570"/>
        <end position="590"/>
    </location>
</feature>
<feature type="transmembrane region" description="Helical" evidence="8">
    <location>
        <begin position="464"/>
        <end position="480"/>
    </location>
</feature>
<keyword evidence="7" id="KW-0325">Glycoprotein</keyword>
<evidence type="ECO:0000256" key="8">
    <source>
        <dbReference type="SAM" id="Phobius"/>
    </source>
</evidence>
<dbReference type="GO" id="GO:0005886">
    <property type="term" value="C:plasma membrane"/>
    <property type="evidence" value="ECO:0007669"/>
    <property type="project" value="TreeGrafter"/>
</dbReference>
<keyword evidence="5 8" id="KW-1133">Transmembrane helix</keyword>
<feature type="transmembrane region" description="Helical" evidence="8">
    <location>
        <begin position="213"/>
        <end position="237"/>
    </location>
</feature>
<evidence type="ECO:0000256" key="6">
    <source>
        <dbReference type="ARBA" id="ARBA00023136"/>
    </source>
</evidence>
<accession>A0AAV7KIB8</accession>
<dbReference type="PANTHER" id="PTHR12185">
    <property type="entry name" value="SID1 TRANSMEMBRANE FAMILY MEMEBER"/>
    <property type="match status" value="1"/>
</dbReference>
<keyword evidence="11" id="KW-1185">Reference proteome</keyword>
<protein>
    <recommendedName>
        <fullName evidence="12">SID1 transmembrane family member 1</fullName>
    </recommendedName>
</protein>
<evidence type="ECO:0000256" key="5">
    <source>
        <dbReference type="ARBA" id="ARBA00022989"/>
    </source>
</evidence>
<dbReference type="GO" id="GO:0051033">
    <property type="term" value="F:RNA transmembrane transporter activity"/>
    <property type="evidence" value="ECO:0007669"/>
    <property type="project" value="TreeGrafter"/>
</dbReference>
<evidence type="ECO:0000256" key="1">
    <source>
        <dbReference type="ARBA" id="ARBA00004141"/>
    </source>
</evidence>
<dbReference type="PANTHER" id="PTHR12185:SF14">
    <property type="entry name" value="CHOLESTEROL UPTAKE PROTEIN 1"/>
    <property type="match status" value="1"/>
</dbReference>
<comment type="subcellular location">
    <subcellularLocation>
        <location evidence="1">Membrane</location>
        <topology evidence="1">Multi-pass membrane protein</topology>
    </subcellularLocation>
</comment>
<name>A0AAV7KIB8_9METZ</name>
<feature type="transmembrane region" description="Helical" evidence="8">
    <location>
        <begin position="436"/>
        <end position="452"/>
    </location>
</feature>
<comment type="caution">
    <text evidence="10">The sequence shown here is derived from an EMBL/GenBank/DDBJ whole genome shotgun (WGS) entry which is preliminary data.</text>
</comment>
<feature type="transmembrane region" description="Helical" evidence="8">
    <location>
        <begin position="366"/>
        <end position="385"/>
    </location>
</feature>
<organism evidence="10 11">
    <name type="scientific">Oopsacas minuta</name>
    <dbReference type="NCBI Taxonomy" id="111878"/>
    <lineage>
        <taxon>Eukaryota</taxon>
        <taxon>Metazoa</taxon>
        <taxon>Porifera</taxon>
        <taxon>Hexactinellida</taxon>
        <taxon>Hexasterophora</taxon>
        <taxon>Lyssacinosida</taxon>
        <taxon>Leucopsacidae</taxon>
        <taxon>Oopsacas</taxon>
    </lineage>
</organism>
<evidence type="ECO:0008006" key="12">
    <source>
        <dbReference type="Google" id="ProtNLM"/>
    </source>
</evidence>
<gene>
    <name evidence="10" type="ORF">LOD99_13686</name>
</gene>
<evidence type="ECO:0000313" key="11">
    <source>
        <dbReference type="Proteomes" id="UP001165289"/>
    </source>
</evidence>
<dbReference type="GO" id="GO:0003725">
    <property type="term" value="F:double-stranded RNA binding"/>
    <property type="evidence" value="ECO:0007669"/>
    <property type="project" value="TreeGrafter"/>
</dbReference>
<keyword evidence="6 8" id="KW-0472">Membrane</keyword>
<feature type="signal peptide" evidence="9">
    <location>
        <begin position="1"/>
        <end position="17"/>
    </location>
</feature>
<reference evidence="10 11" key="1">
    <citation type="journal article" date="2023" name="BMC Biol.">
        <title>The compact genome of the sponge Oopsacas minuta (Hexactinellida) is lacking key metazoan core genes.</title>
        <authorList>
            <person name="Santini S."/>
            <person name="Schenkelaars Q."/>
            <person name="Jourda C."/>
            <person name="Duchesne M."/>
            <person name="Belahbib H."/>
            <person name="Rocher C."/>
            <person name="Selva M."/>
            <person name="Riesgo A."/>
            <person name="Vervoort M."/>
            <person name="Leys S.P."/>
            <person name="Kodjabachian L."/>
            <person name="Le Bivic A."/>
            <person name="Borchiellini C."/>
            <person name="Claverie J.M."/>
            <person name="Renard E."/>
        </authorList>
    </citation>
    <scope>NUCLEOTIDE SEQUENCE [LARGE SCALE GENOMIC DNA]</scope>
    <source>
        <strain evidence="10">SPO-2</strain>
    </source>
</reference>
<dbReference type="EMBL" id="JAKMXF010000022">
    <property type="protein sequence ID" value="KAI6660963.1"/>
    <property type="molecule type" value="Genomic_DNA"/>
</dbReference>
<keyword evidence="3 8" id="KW-0812">Transmembrane</keyword>
<dbReference type="InterPro" id="IPR025958">
    <property type="entry name" value="SID1_TM_fam"/>
</dbReference>
<dbReference type="Pfam" id="PF13965">
    <property type="entry name" value="SID-1_RNA_chan"/>
    <property type="match status" value="1"/>
</dbReference>
<sequence length="692" mass="80497">MPLFVLILYGVRTVSLALPYTEDERLHYSVKYTICCSKLENNHTEEVDVVLITHSVNYIMYQIIFSSIDYLFLQDGVSTPPLTLAYSSPLLLYYSSINNILRSKDDYQTNNHSHLNIKIYLEDIYCIRGEIHHDSYPPVPGSQLAENTEHFLMRKFAYIPLNEWNGSNEFFLVLKLVNPKICNIQSSSENQNTHIKLNVTVLKENENKFENNFWVKICLFPCLFAPMYLVFFLIFIFEKFMHSKNPRFVLIFFATESCEECSDLLSRKDREEFEEKKRTYQELFSELSWNLETKQSLTDPSNNYLDKKYMRFVWGLCSICLFFCIPALQSTFLKQQIALQQGDLDFCFYNARCASRLGNLYAFNNVWSNSGFVILGVLFMLIVAARYSRDNLPAKRGVDKYIGLELAMGCSMITEGFMSALYHACPNAGNYKYDTLFMFVSLLLIILQLYTYRHAGSNLSSHTFILLLGIFTCLSLLDAFESSSFLYCIRTIYILFVFLITLTLLINLYYLGNASLIIFTIHDVFTRRQSVYRVFWPNHNKHRVIHICFVLGINLCGACCLIFIPKLEMVTILLGIFVGNFFFYLCYYWLMKVIKREYRYNTGVLVVTISIGILSCAIWIIAFSVYSHPVTNWSLGTVVSKEMNRDCVLWGFYDTHDVWHILSAYALFFTYLSIIKTDDNVASVRKELLSVF</sequence>
<feature type="transmembrane region" description="Helical" evidence="8">
    <location>
        <begin position="543"/>
        <end position="564"/>
    </location>
</feature>
<comment type="similarity">
    <text evidence="2">Belongs to the SID1 family.</text>
</comment>
<keyword evidence="4 9" id="KW-0732">Signal</keyword>
<feature type="transmembrane region" description="Helical" evidence="8">
    <location>
        <begin position="492"/>
        <end position="522"/>
    </location>
</feature>
<proteinExistence type="inferred from homology"/>
<feature type="chain" id="PRO_5043742531" description="SID1 transmembrane family member 1" evidence="9">
    <location>
        <begin position="18"/>
        <end position="692"/>
    </location>
</feature>
<feature type="transmembrane region" description="Helical" evidence="8">
    <location>
        <begin position="406"/>
        <end position="424"/>
    </location>
</feature>
<feature type="transmembrane region" description="Helical" evidence="8">
    <location>
        <begin position="658"/>
        <end position="675"/>
    </location>
</feature>
<evidence type="ECO:0000256" key="7">
    <source>
        <dbReference type="ARBA" id="ARBA00023180"/>
    </source>
</evidence>
<evidence type="ECO:0000256" key="3">
    <source>
        <dbReference type="ARBA" id="ARBA00022692"/>
    </source>
</evidence>